<dbReference type="PROSITE" id="PS50885">
    <property type="entry name" value="HAMP"/>
    <property type="match status" value="1"/>
</dbReference>
<dbReference type="InterPro" id="IPR036890">
    <property type="entry name" value="HATPase_C_sf"/>
</dbReference>
<dbReference type="GO" id="GO:0000155">
    <property type="term" value="F:phosphorelay sensor kinase activity"/>
    <property type="evidence" value="ECO:0007669"/>
    <property type="project" value="InterPro"/>
</dbReference>
<feature type="transmembrane region" description="Helical" evidence="14">
    <location>
        <begin position="12"/>
        <end position="34"/>
    </location>
</feature>
<keyword evidence="18" id="KW-1185">Reference proteome</keyword>
<dbReference type="GO" id="GO:0005886">
    <property type="term" value="C:plasma membrane"/>
    <property type="evidence" value="ECO:0007669"/>
    <property type="project" value="UniProtKB-SubCell"/>
</dbReference>
<keyword evidence="10" id="KW-0067">ATP-binding</keyword>
<dbReference type="PANTHER" id="PTHR45528:SF1">
    <property type="entry name" value="SENSOR HISTIDINE KINASE CPXA"/>
    <property type="match status" value="1"/>
</dbReference>
<evidence type="ECO:0000256" key="1">
    <source>
        <dbReference type="ARBA" id="ARBA00000085"/>
    </source>
</evidence>
<evidence type="ECO:0000256" key="12">
    <source>
        <dbReference type="ARBA" id="ARBA00023012"/>
    </source>
</evidence>
<accession>A0A5C8NQN0</accession>
<dbReference type="InterPro" id="IPR036097">
    <property type="entry name" value="HisK_dim/P_sf"/>
</dbReference>
<evidence type="ECO:0000313" key="18">
    <source>
        <dbReference type="Proteomes" id="UP000321574"/>
    </source>
</evidence>
<dbReference type="SMART" id="SM00304">
    <property type="entry name" value="HAMP"/>
    <property type="match status" value="1"/>
</dbReference>
<name>A0A5C8NQN0_9BACI</name>
<dbReference type="Pfam" id="PF02518">
    <property type="entry name" value="HATPase_c"/>
    <property type="match status" value="1"/>
</dbReference>
<sequence>MLKKNSIFSRLFISYSLIIVLSFLLFIAVFFYLFHLNLYEEYEEIYQHQYVQVEKQLSNQKEFNWSHSETAEILSYSLYQPGYHIYLVDERGDQIFGPNLNQASTYIPIQNDILNEVMMGNKVSEGGFENGELRYTIATMLSTSIDEVEQPIMVMIFHELNHEYQQVIWMILVTFFIAIMFAGVVLWFMSKRITAPLREMSEIARHYAKGDFSNSVRYQSNDEIGQLAKSFTHMADELNDLETMRRQYISNVSHELRSPLTSIKGFIIALMDGTIPNNRHDYYYRLMKEETERMIKLVNDTLDMNQLEEGHHKLLKTNYNLTHQINTIIDKLEPHCTEKQLQIRLHTNRDYYVNADKERIEQVIVNLLHNAIQFSSSQSVVDIKLTEERPYVYVYIQDNGIGIEEKQLDLIWRRFFKVDEARSNKSGAGLGLAIVKSIIDLHETEIKVQTKPGEGTTFSFNLPLN</sequence>
<evidence type="ECO:0000256" key="7">
    <source>
        <dbReference type="ARBA" id="ARBA00022692"/>
    </source>
</evidence>
<comment type="subcellular location">
    <subcellularLocation>
        <location evidence="2">Cell membrane</location>
        <topology evidence="2">Multi-pass membrane protein</topology>
    </subcellularLocation>
</comment>
<keyword evidence="11 14" id="KW-1133">Transmembrane helix</keyword>
<dbReference type="EC" id="2.7.13.3" evidence="3"/>
<dbReference type="OrthoDB" id="9813151at2"/>
<evidence type="ECO:0000256" key="6">
    <source>
        <dbReference type="ARBA" id="ARBA00022679"/>
    </source>
</evidence>
<evidence type="ECO:0000259" key="16">
    <source>
        <dbReference type="PROSITE" id="PS50885"/>
    </source>
</evidence>
<protein>
    <recommendedName>
        <fullName evidence="3">histidine kinase</fullName>
        <ecNumber evidence="3">2.7.13.3</ecNumber>
    </recommendedName>
</protein>
<dbReference type="CDD" id="cd00075">
    <property type="entry name" value="HATPase"/>
    <property type="match status" value="1"/>
</dbReference>
<dbReference type="InterPro" id="IPR003594">
    <property type="entry name" value="HATPase_dom"/>
</dbReference>
<dbReference type="CDD" id="cd00082">
    <property type="entry name" value="HisKA"/>
    <property type="match status" value="1"/>
</dbReference>
<dbReference type="InterPro" id="IPR004358">
    <property type="entry name" value="Sig_transdc_His_kin-like_C"/>
</dbReference>
<keyword evidence="9 17" id="KW-0418">Kinase</keyword>
<dbReference type="SUPFAM" id="SSF47384">
    <property type="entry name" value="Homodimeric domain of signal transducing histidine kinase"/>
    <property type="match status" value="1"/>
</dbReference>
<evidence type="ECO:0000256" key="8">
    <source>
        <dbReference type="ARBA" id="ARBA00022741"/>
    </source>
</evidence>
<dbReference type="FunFam" id="3.30.565.10:FF:000006">
    <property type="entry name" value="Sensor histidine kinase WalK"/>
    <property type="match status" value="1"/>
</dbReference>
<dbReference type="SUPFAM" id="SSF55874">
    <property type="entry name" value="ATPase domain of HSP90 chaperone/DNA topoisomerase II/histidine kinase"/>
    <property type="match status" value="1"/>
</dbReference>
<evidence type="ECO:0000256" key="5">
    <source>
        <dbReference type="ARBA" id="ARBA00022553"/>
    </source>
</evidence>
<dbReference type="Proteomes" id="UP000321574">
    <property type="component" value="Unassembled WGS sequence"/>
</dbReference>
<dbReference type="Pfam" id="PF00672">
    <property type="entry name" value="HAMP"/>
    <property type="match status" value="1"/>
</dbReference>
<keyword evidence="5" id="KW-0597">Phosphoprotein</keyword>
<keyword evidence="6" id="KW-0808">Transferase</keyword>
<comment type="catalytic activity">
    <reaction evidence="1">
        <text>ATP + protein L-histidine = ADP + protein N-phospho-L-histidine.</text>
        <dbReference type="EC" id="2.7.13.3"/>
    </reaction>
</comment>
<dbReference type="PRINTS" id="PR00344">
    <property type="entry name" value="BCTRLSENSOR"/>
</dbReference>
<evidence type="ECO:0000256" key="4">
    <source>
        <dbReference type="ARBA" id="ARBA00022475"/>
    </source>
</evidence>
<dbReference type="PANTHER" id="PTHR45528">
    <property type="entry name" value="SENSOR HISTIDINE KINASE CPXA"/>
    <property type="match status" value="1"/>
</dbReference>
<feature type="domain" description="Histidine kinase" evidence="15">
    <location>
        <begin position="251"/>
        <end position="465"/>
    </location>
</feature>
<gene>
    <name evidence="17" type="ORF">FHP05_10250</name>
</gene>
<evidence type="ECO:0000256" key="11">
    <source>
        <dbReference type="ARBA" id="ARBA00022989"/>
    </source>
</evidence>
<dbReference type="SMART" id="SM00388">
    <property type="entry name" value="HisKA"/>
    <property type="match status" value="1"/>
</dbReference>
<dbReference type="InterPro" id="IPR050398">
    <property type="entry name" value="HssS/ArlS-like"/>
</dbReference>
<proteinExistence type="predicted"/>
<keyword evidence="7 14" id="KW-0812">Transmembrane</keyword>
<evidence type="ECO:0000256" key="3">
    <source>
        <dbReference type="ARBA" id="ARBA00012438"/>
    </source>
</evidence>
<keyword evidence="13 14" id="KW-0472">Membrane</keyword>
<comment type="caution">
    <text evidence="17">The sequence shown here is derived from an EMBL/GenBank/DDBJ whole genome shotgun (WGS) entry which is preliminary data.</text>
</comment>
<evidence type="ECO:0000313" key="17">
    <source>
        <dbReference type="EMBL" id="TXL64059.1"/>
    </source>
</evidence>
<evidence type="ECO:0000259" key="15">
    <source>
        <dbReference type="PROSITE" id="PS50109"/>
    </source>
</evidence>
<dbReference type="EMBL" id="VDUW01000006">
    <property type="protein sequence ID" value="TXL64059.1"/>
    <property type="molecule type" value="Genomic_DNA"/>
</dbReference>
<dbReference type="GO" id="GO:0005524">
    <property type="term" value="F:ATP binding"/>
    <property type="evidence" value="ECO:0007669"/>
    <property type="project" value="UniProtKB-KW"/>
</dbReference>
<dbReference type="SMART" id="SM00387">
    <property type="entry name" value="HATPase_c"/>
    <property type="match status" value="1"/>
</dbReference>
<dbReference type="RefSeq" id="WP_147667935.1">
    <property type="nucleotide sequence ID" value="NZ_VDUW01000006.1"/>
</dbReference>
<dbReference type="CDD" id="cd06225">
    <property type="entry name" value="HAMP"/>
    <property type="match status" value="1"/>
</dbReference>
<feature type="transmembrane region" description="Helical" evidence="14">
    <location>
        <begin position="167"/>
        <end position="189"/>
    </location>
</feature>
<evidence type="ECO:0000256" key="14">
    <source>
        <dbReference type="SAM" id="Phobius"/>
    </source>
</evidence>
<dbReference type="InterPro" id="IPR003660">
    <property type="entry name" value="HAMP_dom"/>
</dbReference>
<evidence type="ECO:0000256" key="10">
    <source>
        <dbReference type="ARBA" id="ARBA00022840"/>
    </source>
</evidence>
<dbReference type="Gene3D" id="6.10.340.10">
    <property type="match status" value="1"/>
</dbReference>
<dbReference type="SUPFAM" id="SSF158472">
    <property type="entry name" value="HAMP domain-like"/>
    <property type="match status" value="1"/>
</dbReference>
<dbReference type="PROSITE" id="PS50109">
    <property type="entry name" value="HIS_KIN"/>
    <property type="match status" value="1"/>
</dbReference>
<organism evidence="17 18">
    <name type="scientific">Cerasibacillus terrae</name>
    <dbReference type="NCBI Taxonomy" id="2498845"/>
    <lineage>
        <taxon>Bacteria</taxon>
        <taxon>Bacillati</taxon>
        <taxon>Bacillota</taxon>
        <taxon>Bacilli</taxon>
        <taxon>Bacillales</taxon>
        <taxon>Bacillaceae</taxon>
        <taxon>Cerasibacillus</taxon>
    </lineage>
</organism>
<dbReference type="InterPro" id="IPR005467">
    <property type="entry name" value="His_kinase_dom"/>
</dbReference>
<keyword evidence="4" id="KW-1003">Cell membrane</keyword>
<evidence type="ECO:0000256" key="2">
    <source>
        <dbReference type="ARBA" id="ARBA00004651"/>
    </source>
</evidence>
<dbReference type="Pfam" id="PF00512">
    <property type="entry name" value="HisKA"/>
    <property type="match status" value="1"/>
</dbReference>
<dbReference type="Gene3D" id="1.10.287.130">
    <property type="match status" value="1"/>
</dbReference>
<dbReference type="AlphaFoldDB" id="A0A5C8NQN0"/>
<evidence type="ECO:0000256" key="9">
    <source>
        <dbReference type="ARBA" id="ARBA00022777"/>
    </source>
</evidence>
<keyword evidence="12" id="KW-0902">Two-component regulatory system</keyword>
<dbReference type="Gene3D" id="3.30.565.10">
    <property type="entry name" value="Histidine kinase-like ATPase, C-terminal domain"/>
    <property type="match status" value="1"/>
</dbReference>
<feature type="domain" description="HAMP" evidence="16">
    <location>
        <begin position="191"/>
        <end position="243"/>
    </location>
</feature>
<reference evidence="17 18" key="1">
    <citation type="submission" date="2019-06" db="EMBL/GenBank/DDBJ databases">
        <title>Cerasibacillus sp. nov., isolated from maize field.</title>
        <authorList>
            <person name="Lin S.-Y."/>
            <person name="Tsai C.-F."/>
            <person name="Young C.-C."/>
        </authorList>
    </citation>
    <scope>NUCLEOTIDE SEQUENCE [LARGE SCALE GENOMIC DNA]</scope>
    <source>
        <strain evidence="17 18">CC-CFT480</strain>
    </source>
</reference>
<keyword evidence="8" id="KW-0547">Nucleotide-binding</keyword>
<dbReference type="FunFam" id="1.10.287.130:FF:000001">
    <property type="entry name" value="Two-component sensor histidine kinase"/>
    <property type="match status" value="1"/>
</dbReference>
<evidence type="ECO:0000256" key="13">
    <source>
        <dbReference type="ARBA" id="ARBA00023136"/>
    </source>
</evidence>
<dbReference type="InterPro" id="IPR003661">
    <property type="entry name" value="HisK_dim/P_dom"/>
</dbReference>